<dbReference type="Proteomes" id="UP000789901">
    <property type="component" value="Unassembled WGS sequence"/>
</dbReference>
<comment type="caution">
    <text evidence="2">The sequence shown here is derived from an EMBL/GenBank/DDBJ whole genome shotgun (WGS) entry which is preliminary data.</text>
</comment>
<gene>
    <name evidence="2" type="ORF">GMARGA_LOCUS45795</name>
</gene>
<feature type="non-terminal residue" evidence="2">
    <location>
        <position position="101"/>
    </location>
</feature>
<proteinExistence type="predicted"/>
<feature type="non-terminal residue" evidence="2">
    <location>
        <position position="1"/>
    </location>
</feature>
<evidence type="ECO:0000313" key="3">
    <source>
        <dbReference type="Proteomes" id="UP000789901"/>
    </source>
</evidence>
<protein>
    <submittedName>
        <fullName evidence="2">8904_t:CDS:1</fullName>
    </submittedName>
</protein>
<name>A0ABN7XSC5_GIGMA</name>
<sequence length="101" mass="11590">TQLKTEGWDNAQQIIQGLGHKLKATTSELQNTRKRLYRSQKKISNLQEILERESDSSSEDDVNNDDESDYNSEDEIQEFQELIQSLISKGKLGSSLFIRLS</sequence>
<evidence type="ECO:0000313" key="2">
    <source>
        <dbReference type="EMBL" id="CAG8856974.1"/>
    </source>
</evidence>
<evidence type="ECO:0000256" key="1">
    <source>
        <dbReference type="SAM" id="MobiDB-lite"/>
    </source>
</evidence>
<keyword evidence="3" id="KW-1185">Reference proteome</keyword>
<dbReference type="EMBL" id="CAJVQB010165917">
    <property type="protein sequence ID" value="CAG8856974.1"/>
    <property type="molecule type" value="Genomic_DNA"/>
</dbReference>
<feature type="compositionally biased region" description="Acidic residues" evidence="1">
    <location>
        <begin position="56"/>
        <end position="73"/>
    </location>
</feature>
<feature type="region of interest" description="Disordered" evidence="1">
    <location>
        <begin position="47"/>
        <end position="73"/>
    </location>
</feature>
<reference evidence="2 3" key="1">
    <citation type="submission" date="2021-06" db="EMBL/GenBank/DDBJ databases">
        <authorList>
            <person name="Kallberg Y."/>
            <person name="Tangrot J."/>
            <person name="Rosling A."/>
        </authorList>
    </citation>
    <scope>NUCLEOTIDE SEQUENCE [LARGE SCALE GENOMIC DNA]</scope>
    <source>
        <strain evidence="2 3">120-4 pot B 10/14</strain>
    </source>
</reference>
<organism evidence="2 3">
    <name type="scientific">Gigaspora margarita</name>
    <dbReference type="NCBI Taxonomy" id="4874"/>
    <lineage>
        <taxon>Eukaryota</taxon>
        <taxon>Fungi</taxon>
        <taxon>Fungi incertae sedis</taxon>
        <taxon>Mucoromycota</taxon>
        <taxon>Glomeromycotina</taxon>
        <taxon>Glomeromycetes</taxon>
        <taxon>Diversisporales</taxon>
        <taxon>Gigasporaceae</taxon>
        <taxon>Gigaspora</taxon>
    </lineage>
</organism>
<accession>A0ABN7XSC5</accession>